<dbReference type="Gene3D" id="3.40.50.450">
    <property type="match status" value="1"/>
</dbReference>
<dbReference type="InterPro" id="IPR005269">
    <property type="entry name" value="LOG"/>
</dbReference>
<comment type="catalytic activity">
    <reaction evidence="5 6">
        <text>9-ribosyl-trans-zeatin 5'-phosphate + H2O = trans-zeatin + D-ribose 5-phosphate</text>
        <dbReference type="Rhea" id="RHEA:48564"/>
        <dbReference type="ChEBI" id="CHEBI:15377"/>
        <dbReference type="ChEBI" id="CHEBI:16522"/>
        <dbReference type="ChEBI" id="CHEBI:78346"/>
        <dbReference type="ChEBI" id="CHEBI:87947"/>
        <dbReference type="EC" id="3.2.2.n1"/>
    </reaction>
</comment>
<reference evidence="7" key="1">
    <citation type="submission" date="2024-02" db="EMBL/GenBank/DDBJ databases">
        <authorList>
            <consortium name="ELIXIR-Norway"/>
            <consortium name="Elixir Norway"/>
        </authorList>
    </citation>
    <scope>NUCLEOTIDE SEQUENCE</scope>
</reference>
<comment type="similarity">
    <text evidence="1 6">Belongs to the LOG family.</text>
</comment>
<keyword evidence="6" id="KW-0378">Hydrolase</keyword>
<evidence type="ECO:0000256" key="3">
    <source>
        <dbReference type="ARBA" id="ARBA00022712"/>
    </source>
</evidence>
<dbReference type="SUPFAM" id="SSF102405">
    <property type="entry name" value="MCP/YpsA-like"/>
    <property type="match status" value="1"/>
</dbReference>
<evidence type="ECO:0000256" key="6">
    <source>
        <dbReference type="RuleBase" id="RU363015"/>
    </source>
</evidence>
<dbReference type="InterPro" id="IPR031100">
    <property type="entry name" value="LOG_fam"/>
</dbReference>
<evidence type="ECO:0000256" key="5">
    <source>
        <dbReference type="ARBA" id="ARBA00049153"/>
    </source>
</evidence>
<dbReference type="EMBL" id="OZ019909">
    <property type="protein sequence ID" value="CAK9209693.1"/>
    <property type="molecule type" value="Genomic_DNA"/>
</dbReference>
<organism evidence="7 8">
    <name type="scientific">Sphagnum troendelagicum</name>
    <dbReference type="NCBI Taxonomy" id="128251"/>
    <lineage>
        <taxon>Eukaryota</taxon>
        <taxon>Viridiplantae</taxon>
        <taxon>Streptophyta</taxon>
        <taxon>Embryophyta</taxon>
        <taxon>Bryophyta</taxon>
        <taxon>Sphagnophytina</taxon>
        <taxon>Sphagnopsida</taxon>
        <taxon>Sphagnales</taxon>
        <taxon>Sphagnaceae</taxon>
        <taxon>Sphagnum</taxon>
    </lineage>
</organism>
<sequence>MKKLQGCAAAATTTSVGDSGFKRICVFCGSSSGNKTVYLEVARELGTELVQRKVGLVYGGGSIGLMGKIAGTVHTGGGNVTGVIPRALMGDELCGQTIGELIPVDDMHQRKAEMARLADAFIALPGGYGTLEELMEIITWSQLRIHAKPVGLLNVNGYYDPLLTLFDKAVEEGFLSDAARLILVSAPTPKELIDKMEKFAPVQDKNMPKLAWETVEAPNRSRQATPTTTQVNFYEIPQRHPHTTVSC</sequence>
<proteinExistence type="inferred from homology"/>
<evidence type="ECO:0000313" key="8">
    <source>
        <dbReference type="Proteomes" id="UP001497512"/>
    </source>
</evidence>
<keyword evidence="8" id="KW-1185">Reference proteome</keyword>
<accession>A0ABP0U0Q7</accession>
<gene>
    <name evidence="7" type="ORF">CSSPTR1EN2_LOCUS9982</name>
</gene>
<name>A0ABP0U0Q7_9BRYO</name>
<dbReference type="PANTHER" id="PTHR31223:SF70">
    <property type="entry name" value="LOG FAMILY PROTEIN YJL055W"/>
    <property type="match status" value="1"/>
</dbReference>
<dbReference type="EC" id="3.2.2.n1" evidence="2 6"/>
<evidence type="ECO:0000256" key="2">
    <source>
        <dbReference type="ARBA" id="ARBA00012205"/>
    </source>
</evidence>
<dbReference type="PANTHER" id="PTHR31223">
    <property type="entry name" value="LOG FAMILY PROTEIN YJL055W"/>
    <property type="match status" value="1"/>
</dbReference>
<dbReference type="NCBIfam" id="TIGR00730">
    <property type="entry name" value="Rossman fold protein, TIGR00730 family"/>
    <property type="match status" value="1"/>
</dbReference>
<comment type="function">
    <text evidence="6">Cytokinin-activating enzyme working in the direct activation pathway. Phosphoribohydrolase that converts inactive cytokinin nucleotides to the biologically active free-base forms.</text>
</comment>
<dbReference type="Proteomes" id="UP001497512">
    <property type="component" value="Chromosome 17"/>
</dbReference>
<evidence type="ECO:0000313" key="7">
    <source>
        <dbReference type="EMBL" id="CAK9209693.1"/>
    </source>
</evidence>
<dbReference type="Pfam" id="PF03641">
    <property type="entry name" value="Lysine_decarbox"/>
    <property type="match status" value="1"/>
</dbReference>
<evidence type="ECO:0000256" key="4">
    <source>
        <dbReference type="ARBA" id="ARBA00047718"/>
    </source>
</evidence>
<keyword evidence="3 6" id="KW-0203">Cytokinin biosynthesis</keyword>
<evidence type="ECO:0000256" key="1">
    <source>
        <dbReference type="ARBA" id="ARBA00006763"/>
    </source>
</evidence>
<comment type="catalytic activity">
    <reaction evidence="4 6">
        <text>N(6)-(dimethylallyl)adenosine 5'-phosphate + H2O = N(6)-dimethylallyladenine + D-ribose 5-phosphate</text>
        <dbReference type="Rhea" id="RHEA:48560"/>
        <dbReference type="ChEBI" id="CHEBI:15377"/>
        <dbReference type="ChEBI" id="CHEBI:17660"/>
        <dbReference type="ChEBI" id="CHEBI:57526"/>
        <dbReference type="ChEBI" id="CHEBI:78346"/>
        <dbReference type="EC" id="3.2.2.n1"/>
    </reaction>
</comment>
<protein>
    <recommendedName>
        <fullName evidence="2 6">Cytokinin riboside 5'-monophosphate phosphoribohydrolase</fullName>
        <ecNumber evidence="2 6">3.2.2.n1</ecNumber>
    </recommendedName>
</protein>